<feature type="transmembrane region" description="Helical" evidence="1">
    <location>
        <begin position="6"/>
        <end position="25"/>
    </location>
</feature>
<dbReference type="Proteomes" id="UP000198625">
    <property type="component" value="Unassembled WGS sequence"/>
</dbReference>
<dbReference type="AlphaFoldDB" id="A0A1H3RXM4"/>
<feature type="transmembrane region" description="Helical" evidence="1">
    <location>
        <begin position="32"/>
        <end position="50"/>
    </location>
</feature>
<evidence type="ECO:0000256" key="1">
    <source>
        <dbReference type="SAM" id="Phobius"/>
    </source>
</evidence>
<feature type="transmembrane region" description="Helical" evidence="1">
    <location>
        <begin position="181"/>
        <end position="201"/>
    </location>
</feature>
<accession>A0A1H3RXM4</accession>
<feature type="transmembrane region" description="Helical" evidence="1">
    <location>
        <begin position="95"/>
        <end position="118"/>
    </location>
</feature>
<gene>
    <name evidence="2" type="ORF">SAMN05660462_02608</name>
</gene>
<keyword evidence="1" id="KW-0812">Transmembrane</keyword>
<dbReference type="PANTHER" id="PTHR36111">
    <property type="entry name" value="INNER MEMBRANE PROTEIN-RELATED"/>
    <property type="match status" value="1"/>
</dbReference>
<keyword evidence="1" id="KW-1133">Transmembrane helix</keyword>
<evidence type="ECO:0008006" key="4">
    <source>
        <dbReference type="Google" id="ProtNLM"/>
    </source>
</evidence>
<dbReference type="RefSeq" id="WP_091732103.1">
    <property type="nucleotide sequence ID" value="NZ_FNQE01000033.1"/>
</dbReference>
<feature type="transmembrane region" description="Helical" evidence="1">
    <location>
        <begin position="56"/>
        <end position="74"/>
    </location>
</feature>
<organism evidence="2 3">
    <name type="scientific">Proteiniborus ethanoligenes</name>
    <dbReference type="NCBI Taxonomy" id="415015"/>
    <lineage>
        <taxon>Bacteria</taxon>
        <taxon>Bacillati</taxon>
        <taxon>Bacillota</taxon>
        <taxon>Clostridia</taxon>
        <taxon>Eubacteriales</taxon>
        <taxon>Proteiniborus</taxon>
    </lineage>
</organism>
<name>A0A1H3RXM4_9FIRM</name>
<dbReference type="STRING" id="415015.SAMN05660462_02608"/>
<keyword evidence="1" id="KW-0472">Membrane</keyword>
<feature type="transmembrane region" description="Helical" evidence="1">
    <location>
        <begin position="207"/>
        <end position="227"/>
    </location>
</feature>
<reference evidence="3" key="1">
    <citation type="submission" date="2016-10" db="EMBL/GenBank/DDBJ databases">
        <authorList>
            <person name="Varghese N."/>
            <person name="Submissions S."/>
        </authorList>
    </citation>
    <scope>NUCLEOTIDE SEQUENCE [LARGE SCALE GENOMIC DNA]</scope>
    <source>
        <strain evidence="3">DSM 21650</strain>
    </source>
</reference>
<dbReference type="Pfam" id="PF04474">
    <property type="entry name" value="DUF554"/>
    <property type="match status" value="1"/>
</dbReference>
<dbReference type="OrthoDB" id="9797976at2"/>
<protein>
    <recommendedName>
        <fullName evidence="4">DUF554 domain-containing protein</fullName>
    </recommendedName>
</protein>
<dbReference type="EMBL" id="FNQE01000033">
    <property type="protein sequence ID" value="SDZ30360.1"/>
    <property type="molecule type" value="Genomic_DNA"/>
</dbReference>
<keyword evidence="3" id="KW-1185">Reference proteome</keyword>
<evidence type="ECO:0000313" key="3">
    <source>
        <dbReference type="Proteomes" id="UP000198625"/>
    </source>
</evidence>
<proteinExistence type="predicted"/>
<dbReference type="PANTHER" id="PTHR36111:SF2">
    <property type="entry name" value="INNER MEMBRANE PROTEIN"/>
    <property type="match status" value="1"/>
</dbReference>
<evidence type="ECO:0000313" key="2">
    <source>
        <dbReference type="EMBL" id="SDZ30360.1"/>
    </source>
</evidence>
<sequence length="231" mass="24418">MIGNLANAFAIILGSIIGIFLKDRFKENYKDIIMNGIGLSVLVIGISGAIKTENMLLVVISLVVGSIIGEWLKIENKLQNIGNIIESKVGAGTSNISNGFVTASLIYCVGAMAIVGALESGLTGNNQTLFIKSILDGVTSIIFASTLGIGVAFSSLSVLVYQGLITLTANTMKIFLTEGVITEMSAVGGILIMGIGINLLGLKKIKIGNMLPSIFIPIIYFIFTLVINRLF</sequence>
<feature type="transmembrane region" description="Helical" evidence="1">
    <location>
        <begin position="138"/>
        <end position="161"/>
    </location>
</feature>
<dbReference type="InterPro" id="IPR007563">
    <property type="entry name" value="DUF554"/>
</dbReference>